<dbReference type="RefSeq" id="WP_113895158.1">
    <property type="nucleotide sequence ID" value="NZ_CP182882.1"/>
</dbReference>
<dbReference type="EMBL" id="PDKB01000020">
    <property type="protein sequence ID" value="RBQ28217.1"/>
    <property type="molecule type" value="Genomic_DNA"/>
</dbReference>
<evidence type="ECO:0000313" key="3">
    <source>
        <dbReference type="EMBL" id="RBQ28217.1"/>
    </source>
</evidence>
<feature type="transmembrane region" description="Helical" evidence="2">
    <location>
        <begin position="6"/>
        <end position="29"/>
    </location>
</feature>
<reference evidence="3 4" key="1">
    <citation type="submission" date="2017-10" db="EMBL/GenBank/DDBJ databases">
        <title>Genomics of the genus Arcobacter.</title>
        <authorList>
            <person name="Perez-Cataluna A."/>
            <person name="Figueras M.J."/>
        </authorList>
    </citation>
    <scope>NUCLEOTIDE SEQUENCE [LARGE SCALE GENOMIC DNA]</scope>
    <source>
        <strain evidence="3 4">CECT 9230</strain>
    </source>
</reference>
<keyword evidence="2" id="KW-0812">Transmembrane</keyword>
<sequence length="59" mass="6768">MKEMSIFKVLVPIILLILVLIGIILYNILKSPKQEDITKPDKEPSSIQDRRDALKGMFN</sequence>
<evidence type="ECO:0000256" key="1">
    <source>
        <dbReference type="SAM" id="MobiDB-lite"/>
    </source>
</evidence>
<accession>A0A366MQB6</accession>
<feature type="region of interest" description="Disordered" evidence="1">
    <location>
        <begin position="35"/>
        <end position="59"/>
    </location>
</feature>
<keyword evidence="2" id="KW-0472">Membrane</keyword>
<proteinExistence type="predicted"/>
<protein>
    <submittedName>
        <fullName evidence="3">Uncharacterized protein</fullName>
    </submittedName>
</protein>
<dbReference type="Proteomes" id="UP000252669">
    <property type="component" value="Unassembled WGS sequence"/>
</dbReference>
<keyword evidence="2" id="KW-1133">Transmembrane helix</keyword>
<gene>
    <name evidence="3" type="ORF">CRU91_10385</name>
</gene>
<comment type="caution">
    <text evidence="3">The sequence shown here is derived from an EMBL/GenBank/DDBJ whole genome shotgun (WGS) entry which is preliminary data.</text>
</comment>
<evidence type="ECO:0000256" key="2">
    <source>
        <dbReference type="SAM" id="Phobius"/>
    </source>
</evidence>
<organism evidence="3 4">
    <name type="scientific">Aliarcobacter vitoriensis</name>
    <dbReference type="NCBI Taxonomy" id="2011099"/>
    <lineage>
        <taxon>Bacteria</taxon>
        <taxon>Pseudomonadati</taxon>
        <taxon>Campylobacterota</taxon>
        <taxon>Epsilonproteobacteria</taxon>
        <taxon>Campylobacterales</taxon>
        <taxon>Arcobacteraceae</taxon>
        <taxon>Aliarcobacter</taxon>
    </lineage>
</organism>
<evidence type="ECO:0000313" key="4">
    <source>
        <dbReference type="Proteomes" id="UP000252669"/>
    </source>
</evidence>
<name>A0A366MQB6_9BACT</name>
<keyword evidence="4" id="KW-1185">Reference proteome</keyword>
<dbReference type="AlphaFoldDB" id="A0A366MQB6"/>